<evidence type="ECO:0000313" key="2">
    <source>
        <dbReference type="EMBL" id="CAG8850402.1"/>
    </source>
</evidence>
<evidence type="ECO:0000313" key="3">
    <source>
        <dbReference type="Proteomes" id="UP000789901"/>
    </source>
</evidence>
<keyword evidence="3" id="KW-1185">Reference proteome</keyword>
<evidence type="ECO:0000256" key="1">
    <source>
        <dbReference type="SAM" id="MobiDB-lite"/>
    </source>
</evidence>
<sequence>PEIKQAILFALPIENRLQVAIIVRVLRFAFDFDRLPDCYFNDNREIISEDPKSLLEQFRGIFPLTSRRKLKLVPELKEKLREFYIVKKLPDTYFDLLGPKPLLPCMPQELLPKLQRHFSFLPRDRENFNEHVRMLKEKYKFKKLPNDFVIQKKQLSTDLKELKLLTGKLEELEVKIKNINVLANIKLPITTYEAILATRDQLAEYFYFKILPDWIFDLSVLPEPIWDIFDTELSAKQETTTKKEDMAMGSIDMPNKGIENH</sequence>
<dbReference type="Proteomes" id="UP000789901">
    <property type="component" value="Unassembled WGS sequence"/>
</dbReference>
<dbReference type="EMBL" id="CAJVQB010100927">
    <property type="protein sequence ID" value="CAG8850402.1"/>
    <property type="molecule type" value="Genomic_DNA"/>
</dbReference>
<feature type="non-terminal residue" evidence="2">
    <location>
        <position position="1"/>
    </location>
</feature>
<name>A0ABN7X847_GIGMA</name>
<reference evidence="2 3" key="1">
    <citation type="submission" date="2021-06" db="EMBL/GenBank/DDBJ databases">
        <authorList>
            <person name="Kallberg Y."/>
            <person name="Tangrot J."/>
            <person name="Rosling A."/>
        </authorList>
    </citation>
    <scope>NUCLEOTIDE SEQUENCE [LARGE SCALE GENOMIC DNA]</scope>
    <source>
        <strain evidence="2 3">120-4 pot B 10/14</strain>
    </source>
</reference>
<comment type="caution">
    <text evidence="2">The sequence shown here is derived from an EMBL/GenBank/DDBJ whole genome shotgun (WGS) entry which is preliminary data.</text>
</comment>
<protein>
    <submittedName>
        <fullName evidence="2">22956_t:CDS:1</fullName>
    </submittedName>
</protein>
<accession>A0ABN7X847</accession>
<feature type="non-terminal residue" evidence="2">
    <location>
        <position position="261"/>
    </location>
</feature>
<feature type="region of interest" description="Disordered" evidence="1">
    <location>
        <begin position="240"/>
        <end position="261"/>
    </location>
</feature>
<organism evidence="2 3">
    <name type="scientific">Gigaspora margarita</name>
    <dbReference type="NCBI Taxonomy" id="4874"/>
    <lineage>
        <taxon>Eukaryota</taxon>
        <taxon>Fungi</taxon>
        <taxon>Fungi incertae sedis</taxon>
        <taxon>Mucoromycota</taxon>
        <taxon>Glomeromycotina</taxon>
        <taxon>Glomeromycetes</taxon>
        <taxon>Diversisporales</taxon>
        <taxon>Gigasporaceae</taxon>
        <taxon>Gigaspora</taxon>
    </lineage>
</organism>
<gene>
    <name evidence="2" type="ORF">GMARGA_LOCUS40193</name>
</gene>
<proteinExistence type="predicted"/>